<proteinExistence type="inferred from homology"/>
<evidence type="ECO:0000313" key="7">
    <source>
        <dbReference type="Proteomes" id="UP001597189"/>
    </source>
</evidence>
<dbReference type="SUPFAM" id="SSF46785">
    <property type="entry name" value="Winged helix' DNA-binding domain"/>
    <property type="match status" value="1"/>
</dbReference>
<protein>
    <submittedName>
        <fullName evidence="6">LysR family transcriptional regulator</fullName>
    </submittedName>
</protein>
<dbReference type="EMBL" id="JBHTOD010000002">
    <property type="protein sequence ID" value="MFD1454520.1"/>
    <property type="molecule type" value="Genomic_DNA"/>
</dbReference>
<dbReference type="PANTHER" id="PTHR30346">
    <property type="entry name" value="TRANSCRIPTIONAL DUAL REGULATOR HCAR-RELATED"/>
    <property type="match status" value="1"/>
</dbReference>
<organism evidence="6 7">
    <name type="scientific">Levilactobacillus lanxiensis</name>
    <dbReference type="NCBI Taxonomy" id="2799568"/>
    <lineage>
        <taxon>Bacteria</taxon>
        <taxon>Bacillati</taxon>
        <taxon>Bacillota</taxon>
        <taxon>Bacilli</taxon>
        <taxon>Lactobacillales</taxon>
        <taxon>Lactobacillaceae</taxon>
        <taxon>Levilactobacillus</taxon>
    </lineage>
</organism>
<accession>A0ABW4D1K1</accession>
<comment type="similarity">
    <text evidence="1">Belongs to the LysR transcriptional regulatory family.</text>
</comment>
<keyword evidence="4" id="KW-0804">Transcription</keyword>
<comment type="caution">
    <text evidence="6">The sequence shown here is derived from an EMBL/GenBank/DDBJ whole genome shotgun (WGS) entry which is preliminary data.</text>
</comment>
<dbReference type="Proteomes" id="UP001597189">
    <property type="component" value="Unassembled WGS sequence"/>
</dbReference>
<gene>
    <name evidence="6" type="ORF">ACFQ44_02345</name>
</gene>
<dbReference type="Gene3D" id="1.10.10.10">
    <property type="entry name" value="Winged helix-like DNA-binding domain superfamily/Winged helix DNA-binding domain"/>
    <property type="match status" value="1"/>
</dbReference>
<feature type="domain" description="HTH lysR-type" evidence="5">
    <location>
        <begin position="2"/>
        <end position="59"/>
    </location>
</feature>
<dbReference type="RefSeq" id="WP_203643518.1">
    <property type="nucleotide sequence ID" value="NZ_BOLN01000002.1"/>
</dbReference>
<keyword evidence="3" id="KW-0238">DNA-binding</keyword>
<reference evidence="7" key="1">
    <citation type="journal article" date="2019" name="Int. J. Syst. Evol. Microbiol.">
        <title>The Global Catalogue of Microorganisms (GCM) 10K type strain sequencing project: providing services to taxonomists for standard genome sequencing and annotation.</title>
        <authorList>
            <consortium name="The Broad Institute Genomics Platform"/>
            <consortium name="The Broad Institute Genome Sequencing Center for Infectious Disease"/>
            <person name="Wu L."/>
            <person name="Ma J."/>
        </authorList>
    </citation>
    <scope>NUCLEOTIDE SEQUENCE [LARGE SCALE GENOMIC DNA]</scope>
    <source>
        <strain evidence="7">CCM 8979</strain>
    </source>
</reference>
<dbReference type="PANTHER" id="PTHR30346:SF0">
    <property type="entry name" value="HCA OPERON TRANSCRIPTIONAL ACTIVATOR HCAR"/>
    <property type="match status" value="1"/>
</dbReference>
<dbReference type="InterPro" id="IPR000847">
    <property type="entry name" value="LysR_HTH_N"/>
</dbReference>
<dbReference type="InterPro" id="IPR036388">
    <property type="entry name" value="WH-like_DNA-bd_sf"/>
</dbReference>
<evidence type="ECO:0000313" key="6">
    <source>
        <dbReference type="EMBL" id="MFD1454520.1"/>
    </source>
</evidence>
<keyword evidence="2" id="KW-0805">Transcription regulation</keyword>
<evidence type="ECO:0000256" key="1">
    <source>
        <dbReference type="ARBA" id="ARBA00009437"/>
    </source>
</evidence>
<evidence type="ECO:0000256" key="4">
    <source>
        <dbReference type="ARBA" id="ARBA00023163"/>
    </source>
</evidence>
<dbReference type="InterPro" id="IPR036390">
    <property type="entry name" value="WH_DNA-bd_sf"/>
</dbReference>
<name>A0ABW4D1K1_9LACO</name>
<evidence type="ECO:0000256" key="2">
    <source>
        <dbReference type="ARBA" id="ARBA00023015"/>
    </source>
</evidence>
<dbReference type="PRINTS" id="PR00039">
    <property type="entry name" value="HTHLYSR"/>
</dbReference>
<dbReference type="Pfam" id="PF00126">
    <property type="entry name" value="HTH_1"/>
    <property type="match status" value="1"/>
</dbReference>
<sequence>MLDNYLLQELVTFAQTGTLAKTAATLNVTQPTVTRGMQKLETDLGVQLFDRQPNRIRLTATGELAAREAAKLLQANHETAVRIQNFDRNQRVFKVAATLPGPMIVLQSLTSQLPANLQLITAVTLPEPAQSLRNHEYTLVFTNHPLSATDITSQLIGAENLAIHLNKFMYQANQSTVTFADLAGLSFVVPVDIGPWRAIIQDNIPDAKFFYQKEREALAEITKFSDFPYFATNVSPFDPTLPPQATVDDTRRLLPISDAAAHMAIYANYLTAATSQVTPIITTLKDAWPEG</sequence>
<evidence type="ECO:0000259" key="5">
    <source>
        <dbReference type="PROSITE" id="PS50931"/>
    </source>
</evidence>
<evidence type="ECO:0000256" key="3">
    <source>
        <dbReference type="ARBA" id="ARBA00023125"/>
    </source>
</evidence>
<keyword evidence="7" id="KW-1185">Reference proteome</keyword>
<dbReference type="PROSITE" id="PS50931">
    <property type="entry name" value="HTH_LYSR"/>
    <property type="match status" value="1"/>
</dbReference>